<evidence type="ECO:0000313" key="2">
    <source>
        <dbReference type="EMBL" id="EGO01395.1"/>
    </source>
</evidence>
<proteinExistence type="predicted"/>
<dbReference type="EMBL" id="GL945478">
    <property type="protein sequence ID" value="EGO01395.1"/>
    <property type="molecule type" value="Genomic_DNA"/>
</dbReference>
<gene>
    <name evidence="2" type="ORF">SERLA73DRAFT_37257</name>
</gene>
<protein>
    <recommendedName>
        <fullName evidence="1">Helitron helicase-like domain-containing protein</fullName>
    </recommendedName>
</protein>
<dbReference type="AlphaFoldDB" id="F8PT20"/>
<feature type="non-terminal residue" evidence="2">
    <location>
        <position position="120"/>
    </location>
</feature>
<dbReference type="Proteomes" id="UP000008063">
    <property type="component" value="Unassembled WGS sequence"/>
</dbReference>
<dbReference type="InParanoid" id="F8PT20"/>
<feature type="domain" description="Helitron helicase-like" evidence="1">
    <location>
        <begin position="19"/>
        <end position="120"/>
    </location>
</feature>
<sequence>LTEMITMWEQNPAAKPSNRQQKHAMRLLNRLKLAAKDLKGSFGYKLCRCNEIRALIKKLGMPALFITLNPADIYNPLLGIIAGLSHAQWQQMSAFQQGVFVANHPGAAAEFFDTMIKSFL</sequence>
<name>F8PT20_SERL3</name>
<accession>F8PT20</accession>
<dbReference type="HOGENOM" id="CLU_080483_3_0_1"/>
<reference evidence="3" key="1">
    <citation type="journal article" date="2011" name="Science">
        <title>The plant cell wall-decomposing machinery underlies the functional diversity of forest fungi.</title>
        <authorList>
            <person name="Eastwood D.C."/>
            <person name="Floudas D."/>
            <person name="Binder M."/>
            <person name="Majcherczyk A."/>
            <person name="Schneider P."/>
            <person name="Aerts A."/>
            <person name="Asiegbu F.O."/>
            <person name="Baker S.E."/>
            <person name="Barry K."/>
            <person name="Bendiksby M."/>
            <person name="Blumentritt M."/>
            <person name="Coutinho P.M."/>
            <person name="Cullen D."/>
            <person name="de Vries R.P."/>
            <person name="Gathman A."/>
            <person name="Goodell B."/>
            <person name="Henrissat B."/>
            <person name="Ihrmark K."/>
            <person name="Kauserud H."/>
            <person name="Kohler A."/>
            <person name="LaButti K."/>
            <person name="Lapidus A."/>
            <person name="Lavin J.L."/>
            <person name="Lee Y.-H."/>
            <person name="Lindquist E."/>
            <person name="Lilly W."/>
            <person name="Lucas S."/>
            <person name="Morin E."/>
            <person name="Murat C."/>
            <person name="Oguiza J.A."/>
            <person name="Park J."/>
            <person name="Pisabarro A.G."/>
            <person name="Riley R."/>
            <person name="Rosling A."/>
            <person name="Salamov A."/>
            <person name="Schmidt O."/>
            <person name="Schmutz J."/>
            <person name="Skrede I."/>
            <person name="Stenlid J."/>
            <person name="Wiebenga A."/>
            <person name="Xie X."/>
            <person name="Kuees U."/>
            <person name="Hibbett D.S."/>
            <person name="Hoffmeister D."/>
            <person name="Hoegberg N."/>
            <person name="Martin F."/>
            <person name="Grigoriev I.V."/>
            <person name="Watkinson S.C."/>
        </authorList>
    </citation>
    <scope>NUCLEOTIDE SEQUENCE [LARGE SCALE GENOMIC DNA]</scope>
    <source>
        <strain evidence="3">strain S7.3</strain>
    </source>
</reference>
<keyword evidence="3" id="KW-1185">Reference proteome</keyword>
<feature type="non-terminal residue" evidence="2">
    <location>
        <position position="1"/>
    </location>
</feature>
<evidence type="ECO:0000259" key="1">
    <source>
        <dbReference type="Pfam" id="PF14214"/>
    </source>
</evidence>
<organism evidence="3">
    <name type="scientific">Serpula lacrymans var. lacrymans (strain S7.3)</name>
    <name type="common">Dry rot fungus</name>
    <dbReference type="NCBI Taxonomy" id="936435"/>
    <lineage>
        <taxon>Eukaryota</taxon>
        <taxon>Fungi</taxon>
        <taxon>Dikarya</taxon>
        <taxon>Basidiomycota</taxon>
        <taxon>Agaricomycotina</taxon>
        <taxon>Agaricomycetes</taxon>
        <taxon>Agaricomycetidae</taxon>
        <taxon>Boletales</taxon>
        <taxon>Coniophorineae</taxon>
        <taxon>Serpulaceae</taxon>
        <taxon>Serpula</taxon>
    </lineage>
</organism>
<dbReference type="InterPro" id="IPR025476">
    <property type="entry name" value="Helitron_helicase-like"/>
</dbReference>
<dbReference type="OrthoDB" id="432234at2759"/>
<dbReference type="Pfam" id="PF14214">
    <property type="entry name" value="Helitron_like_N"/>
    <property type="match status" value="1"/>
</dbReference>
<evidence type="ECO:0000313" key="3">
    <source>
        <dbReference type="Proteomes" id="UP000008063"/>
    </source>
</evidence>